<dbReference type="KEGG" id="pfer:IRI77_22585"/>
<gene>
    <name evidence="1" type="ORF">IRI77_22585</name>
</gene>
<accession>A0A7S7NL58</accession>
<evidence type="ECO:0000313" key="1">
    <source>
        <dbReference type="EMBL" id="QOY85603.1"/>
    </source>
</evidence>
<organism evidence="1 2">
    <name type="scientific">Paludibaculum fermentans</name>
    <dbReference type="NCBI Taxonomy" id="1473598"/>
    <lineage>
        <taxon>Bacteria</taxon>
        <taxon>Pseudomonadati</taxon>
        <taxon>Acidobacteriota</taxon>
        <taxon>Terriglobia</taxon>
        <taxon>Bryobacterales</taxon>
        <taxon>Bryobacteraceae</taxon>
        <taxon>Paludibaculum</taxon>
    </lineage>
</organism>
<protein>
    <submittedName>
        <fullName evidence="1">Uncharacterized protein</fullName>
    </submittedName>
</protein>
<dbReference type="AlphaFoldDB" id="A0A7S7NL58"/>
<dbReference type="EMBL" id="CP063849">
    <property type="protein sequence ID" value="QOY85603.1"/>
    <property type="molecule type" value="Genomic_DNA"/>
</dbReference>
<dbReference type="Proteomes" id="UP000593892">
    <property type="component" value="Chromosome"/>
</dbReference>
<evidence type="ECO:0000313" key="2">
    <source>
        <dbReference type="Proteomes" id="UP000593892"/>
    </source>
</evidence>
<keyword evidence="2" id="KW-1185">Reference proteome</keyword>
<dbReference type="RefSeq" id="WP_194447273.1">
    <property type="nucleotide sequence ID" value="NZ_CP063849.1"/>
</dbReference>
<reference evidence="1 2" key="1">
    <citation type="submission" date="2020-10" db="EMBL/GenBank/DDBJ databases">
        <title>Complete genome sequence of Paludibaculum fermentans P105T, a facultatively anaerobic acidobacterium capable of dissimilatory Fe(III) reduction.</title>
        <authorList>
            <person name="Dedysh S.N."/>
            <person name="Beletsky A.V."/>
            <person name="Kulichevskaya I.S."/>
            <person name="Mardanov A.V."/>
            <person name="Ravin N.V."/>
        </authorList>
    </citation>
    <scope>NUCLEOTIDE SEQUENCE [LARGE SCALE GENOMIC DNA]</scope>
    <source>
        <strain evidence="1 2">P105</strain>
    </source>
</reference>
<name>A0A7S7NL58_PALFE</name>
<proteinExistence type="predicted"/>
<sequence length="92" mass="10107">MAVIGPASGNPNGTPRRRRMMLKTVKLSTHEIELLVSLASDQLFRREFIDPKMPGHVSKSEDITLGKSLVARLKAVLDQDKVRTALPGKKTG</sequence>